<dbReference type="SMART" id="SM00066">
    <property type="entry name" value="GAL4"/>
    <property type="match status" value="1"/>
</dbReference>
<keyword evidence="1" id="KW-0539">Nucleus</keyword>
<feature type="region of interest" description="Disordered" evidence="2">
    <location>
        <begin position="410"/>
        <end position="468"/>
    </location>
</feature>
<feature type="region of interest" description="Disordered" evidence="2">
    <location>
        <begin position="839"/>
        <end position="864"/>
    </location>
</feature>
<feature type="compositionally biased region" description="Polar residues" evidence="2">
    <location>
        <begin position="780"/>
        <end position="807"/>
    </location>
</feature>
<dbReference type="Proteomes" id="UP001174936">
    <property type="component" value="Unassembled WGS sequence"/>
</dbReference>
<feature type="compositionally biased region" description="Polar residues" evidence="2">
    <location>
        <begin position="714"/>
        <end position="734"/>
    </location>
</feature>
<dbReference type="CDD" id="cd00067">
    <property type="entry name" value="GAL4"/>
    <property type="match status" value="1"/>
</dbReference>
<dbReference type="EMBL" id="JAULSV010000006">
    <property type="protein sequence ID" value="KAK0641622.1"/>
    <property type="molecule type" value="Genomic_DNA"/>
</dbReference>
<organism evidence="4 5">
    <name type="scientific">Cercophora newfieldiana</name>
    <dbReference type="NCBI Taxonomy" id="92897"/>
    <lineage>
        <taxon>Eukaryota</taxon>
        <taxon>Fungi</taxon>
        <taxon>Dikarya</taxon>
        <taxon>Ascomycota</taxon>
        <taxon>Pezizomycotina</taxon>
        <taxon>Sordariomycetes</taxon>
        <taxon>Sordariomycetidae</taxon>
        <taxon>Sordariales</taxon>
        <taxon>Lasiosphaeriaceae</taxon>
        <taxon>Cercophora</taxon>
    </lineage>
</organism>
<dbReference type="AlphaFoldDB" id="A0AA39XYE3"/>
<feature type="compositionally biased region" description="Polar residues" evidence="2">
    <location>
        <begin position="658"/>
        <end position="673"/>
    </location>
</feature>
<feature type="compositionally biased region" description="Polar residues" evidence="2">
    <location>
        <begin position="411"/>
        <end position="437"/>
    </location>
</feature>
<feature type="compositionally biased region" description="Low complexity" evidence="2">
    <location>
        <begin position="924"/>
        <end position="941"/>
    </location>
</feature>
<protein>
    <recommendedName>
        <fullName evidence="3">Zn(2)-C6 fungal-type domain-containing protein</fullName>
    </recommendedName>
</protein>
<evidence type="ECO:0000259" key="3">
    <source>
        <dbReference type="PROSITE" id="PS50048"/>
    </source>
</evidence>
<feature type="compositionally biased region" description="Polar residues" evidence="2">
    <location>
        <begin position="683"/>
        <end position="705"/>
    </location>
</feature>
<keyword evidence="5" id="KW-1185">Reference proteome</keyword>
<gene>
    <name evidence="4" type="ORF">B0T16DRAFT_461664</name>
</gene>
<name>A0AA39XYE3_9PEZI</name>
<feature type="compositionally biased region" description="Pro residues" evidence="2">
    <location>
        <begin position="250"/>
        <end position="268"/>
    </location>
</feature>
<feature type="region of interest" description="Disordered" evidence="2">
    <location>
        <begin position="636"/>
        <end position="821"/>
    </location>
</feature>
<feature type="compositionally biased region" description="Low complexity" evidence="2">
    <location>
        <begin position="850"/>
        <end position="864"/>
    </location>
</feature>
<dbReference type="InterPro" id="IPR036864">
    <property type="entry name" value="Zn2-C6_fun-type_DNA-bd_sf"/>
</dbReference>
<dbReference type="PROSITE" id="PS50048">
    <property type="entry name" value="ZN2_CY6_FUNGAL_2"/>
    <property type="match status" value="1"/>
</dbReference>
<dbReference type="InterPro" id="IPR001138">
    <property type="entry name" value="Zn2Cys6_DnaBD"/>
</dbReference>
<evidence type="ECO:0000313" key="5">
    <source>
        <dbReference type="Proteomes" id="UP001174936"/>
    </source>
</evidence>
<feature type="compositionally biased region" description="Basic and acidic residues" evidence="2">
    <location>
        <begin position="534"/>
        <end position="545"/>
    </location>
</feature>
<reference evidence="4" key="1">
    <citation type="submission" date="2023-06" db="EMBL/GenBank/DDBJ databases">
        <title>Genome-scale phylogeny and comparative genomics of the fungal order Sordariales.</title>
        <authorList>
            <consortium name="Lawrence Berkeley National Laboratory"/>
            <person name="Hensen N."/>
            <person name="Bonometti L."/>
            <person name="Westerberg I."/>
            <person name="Brannstrom I.O."/>
            <person name="Guillou S."/>
            <person name="Cros-Aarteil S."/>
            <person name="Calhoun S."/>
            <person name="Haridas S."/>
            <person name="Kuo A."/>
            <person name="Mondo S."/>
            <person name="Pangilinan J."/>
            <person name="Riley R."/>
            <person name="Labutti K."/>
            <person name="Andreopoulos B."/>
            <person name="Lipzen A."/>
            <person name="Chen C."/>
            <person name="Yanf M."/>
            <person name="Daum C."/>
            <person name="Ng V."/>
            <person name="Clum A."/>
            <person name="Steindorff A."/>
            <person name="Ohm R."/>
            <person name="Martin F."/>
            <person name="Silar P."/>
            <person name="Natvig D."/>
            <person name="Lalanne C."/>
            <person name="Gautier V."/>
            <person name="Ament-Velasquez S.L."/>
            <person name="Kruys A."/>
            <person name="Hutchinson M.I."/>
            <person name="Powell A.J."/>
            <person name="Barry K."/>
            <person name="Miller A.N."/>
            <person name="Grigoriev I.V."/>
            <person name="Debuchy R."/>
            <person name="Gladieux P."/>
            <person name="Thoren M.H."/>
            <person name="Johannesson H."/>
        </authorList>
    </citation>
    <scope>NUCLEOTIDE SEQUENCE</scope>
    <source>
        <strain evidence="4">SMH2532-1</strain>
    </source>
</reference>
<feature type="compositionally biased region" description="Polar residues" evidence="2">
    <location>
        <begin position="947"/>
        <end position="962"/>
    </location>
</feature>
<feature type="compositionally biased region" description="Polar residues" evidence="2">
    <location>
        <begin position="1039"/>
        <end position="1053"/>
    </location>
</feature>
<feature type="region of interest" description="Disordered" evidence="2">
    <location>
        <begin position="230"/>
        <end position="341"/>
    </location>
</feature>
<feature type="domain" description="Zn(2)-C6 fungal-type" evidence="3">
    <location>
        <begin position="492"/>
        <end position="522"/>
    </location>
</feature>
<feature type="compositionally biased region" description="Low complexity" evidence="2">
    <location>
        <begin position="809"/>
        <end position="820"/>
    </location>
</feature>
<feature type="compositionally biased region" description="Low complexity" evidence="2">
    <location>
        <begin position="1004"/>
        <end position="1024"/>
    </location>
</feature>
<evidence type="ECO:0000256" key="2">
    <source>
        <dbReference type="SAM" id="MobiDB-lite"/>
    </source>
</evidence>
<evidence type="ECO:0000256" key="1">
    <source>
        <dbReference type="ARBA" id="ARBA00023242"/>
    </source>
</evidence>
<dbReference type="GO" id="GO:0008270">
    <property type="term" value="F:zinc ion binding"/>
    <property type="evidence" value="ECO:0007669"/>
    <property type="project" value="InterPro"/>
</dbReference>
<sequence length="1072" mass="114121">MDALALLGAAEPTNSFGSVAELQERMRGTFASKVTHTSAEHISEVFELRPSVVFDIPVSEPENEALESAAAVDPLLGGARSSVAPSQGGAGLPVRRITALDTLINQPSDDNVLQKSVAKYIVSSISEIDSSTWVIREISRTDQGWMFTYVCKDSTAAWTRQTSKTPARLPIGAWSYKDGQDPVNMARPSFDCRGHVTIAFVKTRKIEVRYEHTPLHKSVSELMDMLVPEPPPLAPVPMANKKAPKEPKPPKPPKTPKAPKDPNAPKPPRSSKKRQAEGDGAEGGSSQPNKRPKKKKGPEAVPPELTGAFPANDQHPDATNGVSTGAENGTNGHVEQPAVVPHSILNVSREEAARRREVAIILLTGQGIDPETLSTEQFNIFANQSPDLQRESLNMLVKYGAERLRIVHPTKNGQSSAQSTPVPEQQASTENSASPAGQSHAADATPSKAKKPRKRKSGPAALEDDAVGSGDGYVAAATAKRASGKPKLTRGACESCRTSKQKCDKSKPACSQCLGAGIACEYAVAKLRPNRVSKGGDVEDSESREASVAMEQPQDDEPDSLGSPGFHHEQAELPPSDLVSPAIETPSSYHTPDIYEHESGLTFPTASLPVAQDVSHHAAVAPTEYIHNTAASTEPALNDYNYPPPVQEPTITFPEQPDLSSVQTHNGDLGNQRTRSRRALPSAQPTQSHTTSASNAQSNGWQAVSNPAPAAPAVTNTRSPRQTRSQQPVYNNTAARAYDDVRQSDWSTASQPVAQTVNPPAYKSPSMAAAQTVRAKSRQALRNQSTTPVQNVQASRQNHGQASSAYPATSGVSNSTTVSNYDHNQYSSARAEPANTVAYEPYSSHPAPPSTSNSYSSYSGYGTRSATANTTAAAQNTASQTVESSYNATTATAPSSSQWGSTNSGTQSQSRNTHSYNAGQSSASTSYNHQSSNNQSSSSLQGFNVRPQPTTQTRSSSNAYGHQTQSQRPQQTQQQSYDSYSSQPQTNSNQQSNWYGFNAVNSPSSGYNSAATSGNNAYSSAGSHAHGGGSNTGAGSYNQGHRSMNLSSHTYSSMEGGEQAALFELLRNNQNN</sequence>
<dbReference type="GO" id="GO:0000981">
    <property type="term" value="F:DNA-binding transcription factor activity, RNA polymerase II-specific"/>
    <property type="evidence" value="ECO:0007669"/>
    <property type="project" value="InterPro"/>
</dbReference>
<feature type="compositionally biased region" description="Polar residues" evidence="2">
    <location>
        <begin position="320"/>
        <end position="333"/>
    </location>
</feature>
<feature type="region of interest" description="Disordered" evidence="2">
    <location>
        <begin position="532"/>
        <end position="591"/>
    </location>
</feature>
<dbReference type="SUPFAM" id="SSF57701">
    <property type="entry name" value="Zn2/Cys6 DNA-binding domain"/>
    <property type="match status" value="1"/>
</dbReference>
<feature type="compositionally biased region" description="Polar residues" evidence="2">
    <location>
        <begin position="744"/>
        <end position="758"/>
    </location>
</feature>
<feature type="compositionally biased region" description="Low complexity" evidence="2">
    <location>
        <begin position="963"/>
        <end position="993"/>
    </location>
</feature>
<dbReference type="Gene3D" id="4.10.240.10">
    <property type="entry name" value="Zn(2)-C6 fungal-type DNA-binding domain"/>
    <property type="match status" value="1"/>
</dbReference>
<dbReference type="Pfam" id="PF00172">
    <property type="entry name" value="Zn_clus"/>
    <property type="match status" value="1"/>
</dbReference>
<feature type="compositionally biased region" description="Basic residues" evidence="2">
    <location>
        <begin position="448"/>
        <end position="457"/>
    </location>
</feature>
<feature type="compositionally biased region" description="Polar residues" evidence="2">
    <location>
        <begin position="885"/>
        <end position="923"/>
    </location>
</feature>
<dbReference type="PRINTS" id="PR00755">
    <property type="entry name" value="AFLATOXINBRP"/>
</dbReference>
<feature type="region of interest" description="Disordered" evidence="2">
    <location>
        <begin position="885"/>
        <end position="1055"/>
    </location>
</feature>
<evidence type="ECO:0000313" key="4">
    <source>
        <dbReference type="EMBL" id="KAK0641622.1"/>
    </source>
</evidence>
<comment type="caution">
    <text evidence="4">The sequence shown here is derived from an EMBL/GenBank/DDBJ whole genome shotgun (WGS) entry which is preliminary data.</text>
</comment>
<accession>A0AA39XYE3</accession>
<proteinExistence type="predicted"/>
<dbReference type="PROSITE" id="PS00463">
    <property type="entry name" value="ZN2_CY6_FUNGAL_1"/>
    <property type="match status" value="1"/>
</dbReference>